<dbReference type="Proteomes" id="UP000094527">
    <property type="component" value="Unassembled WGS sequence"/>
</dbReference>
<accession>A0A1D2MRB9</accession>
<dbReference type="PANTHER" id="PTHR47501">
    <property type="entry name" value="TRANSPOSASE-RELATED"/>
    <property type="match status" value="1"/>
</dbReference>
<protein>
    <submittedName>
        <fullName evidence="1">Putative AC9 transposase</fullName>
    </submittedName>
</protein>
<organism evidence="1 2">
    <name type="scientific">Orchesella cincta</name>
    <name type="common">Springtail</name>
    <name type="synonym">Podura cincta</name>
    <dbReference type="NCBI Taxonomy" id="48709"/>
    <lineage>
        <taxon>Eukaryota</taxon>
        <taxon>Metazoa</taxon>
        <taxon>Ecdysozoa</taxon>
        <taxon>Arthropoda</taxon>
        <taxon>Hexapoda</taxon>
        <taxon>Collembola</taxon>
        <taxon>Entomobryomorpha</taxon>
        <taxon>Entomobryoidea</taxon>
        <taxon>Orchesellidae</taxon>
        <taxon>Orchesellinae</taxon>
        <taxon>Orchesella</taxon>
    </lineage>
</organism>
<comment type="caution">
    <text evidence="1">The sequence shown here is derived from an EMBL/GenBank/DDBJ whole genome shotgun (WGS) entry which is preliminary data.</text>
</comment>
<gene>
    <name evidence="1" type="ORF">Ocin01_11245</name>
</gene>
<dbReference type="SUPFAM" id="SSF53098">
    <property type="entry name" value="Ribonuclease H-like"/>
    <property type="match status" value="1"/>
</dbReference>
<name>A0A1D2MRB9_ORCCI</name>
<proteinExistence type="predicted"/>
<evidence type="ECO:0000313" key="2">
    <source>
        <dbReference type="Proteomes" id="UP000094527"/>
    </source>
</evidence>
<dbReference type="PANTHER" id="PTHR47501:SF5">
    <property type="entry name" value="HAT C-TERMINAL DIMERISATION DOMAIN-CONTAINING PROTEIN"/>
    <property type="match status" value="1"/>
</dbReference>
<evidence type="ECO:0000313" key="1">
    <source>
        <dbReference type="EMBL" id="ODM95441.1"/>
    </source>
</evidence>
<keyword evidence="2" id="KW-1185">Reference proteome</keyword>
<sequence>MEISSGDKGAVEASCNQCIIKGKSSKDSIVRGFYQPNSNFVSHLKKWHSSEYDKYEEYKKTNGGNPKCPRQTTLHFTVTKEAACKSKTEQASIFCTKTLRSRINAEFSHLQTILKTELNRHKWLCCTADVWSSRHRSFMGVTVHWIDSHLERKSAILAMKRFQGSHTSERVTEWLVNILKTYSIQDSVSSIVTDNGSNFVKAFKDYGLEEIMRPGEEEVELVGGIEFDPEAADLRLPSHIRCASHTISLVATTDLKRGLEGEKVDSTNRRNKIDFKSTMNSTFGKCSAIWNKVGRSVQVAEAIKQFPVDAWFKVATRWNSTYDAVDCLLTLKDFIDKICEAAETALKPVAWALDKLQSEKDFYFGYVAPVITKCYADLEKTVNEKTKPGFASIIASHLKNGISKRFGTILSLDTVNAQREVLSALLLPCVKFRWVPEKSREGLKTYFIQQVKDYANRHHLLTTETCSERSSWDDCFEGDNANMEANSSSASSIELECIKYLQDSSTKVASLEAYPVLKAMFMRYNSALPSSAPAERLFSYGGLILRPNRCRLSDDIFEKLLLLKLDSKKLKF</sequence>
<dbReference type="InterPro" id="IPR012337">
    <property type="entry name" value="RNaseH-like_sf"/>
</dbReference>
<reference evidence="1 2" key="1">
    <citation type="journal article" date="2016" name="Genome Biol. Evol.">
        <title>Gene Family Evolution Reflects Adaptation to Soil Environmental Stressors in the Genome of the Collembolan Orchesella cincta.</title>
        <authorList>
            <person name="Faddeeva-Vakhrusheva A."/>
            <person name="Derks M.F."/>
            <person name="Anvar S.Y."/>
            <person name="Agamennone V."/>
            <person name="Suring W."/>
            <person name="Smit S."/>
            <person name="van Straalen N.M."/>
            <person name="Roelofs D."/>
        </authorList>
    </citation>
    <scope>NUCLEOTIDE SEQUENCE [LARGE SCALE GENOMIC DNA]</scope>
    <source>
        <tissue evidence="1">Mixed pool</tissue>
    </source>
</reference>
<dbReference type="EMBL" id="LJIJ01000672">
    <property type="protein sequence ID" value="ODM95441.1"/>
    <property type="molecule type" value="Genomic_DNA"/>
</dbReference>
<dbReference type="OMA" id="YLEREYN"/>
<dbReference type="OrthoDB" id="10057873at2759"/>
<dbReference type="AlphaFoldDB" id="A0A1D2MRB9"/>